<comment type="caution">
    <text evidence="2">The sequence shown here is derived from an EMBL/GenBank/DDBJ whole genome shotgun (WGS) entry which is preliminary data.</text>
</comment>
<keyword evidence="3" id="KW-1185">Reference proteome</keyword>
<dbReference type="Proteomes" id="UP001055172">
    <property type="component" value="Unassembled WGS sequence"/>
</dbReference>
<name>A0AA37GK34_9PEZI</name>
<feature type="region of interest" description="Disordered" evidence="1">
    <location>
        <begin position="46"/>
        <end position="82"/>
    </location>
</feature>
<evidence type="ECO:0000313" key="2">
    <source>
        <dbReference type="EMBL" id="GJC82144.1"/>
    </source>
</evidence>
<dbReference type="EMBL" id="BPPX01000008">
    <property type="protein sequence ID" value="GJC82144.1"/>
    <property type="molecule type" value="Genomic_DNA"/>
</dbReference>
<feature type="region of interest" description="Disordered" evidence="1">
    <location>
        <begin position="97"/>
        <end position="118"/>
    </location>
</feature>
<reference evidence="2 3" key="1">
    <citation type="submission" date="2021-07" db="EMBL/GenBank/DDBJ databases">
        <title>Genome data of Colletotrichum spaethianum.</title>
        <authorList>
            <person name="Utami Y.D."/>
            <person name="Hiruma K."/>
        </authorList>
    </citation>
    <scope>NUCLEOTIDE SEQUENCE [LARGE SCALE GENOMIC DNA]</scope>
    <source>
        <strain evidence="2 3">MAFF 242679</strain>
    </source>
</reference>
<dbReference type="Gene3D" id="3.30.360.10">
    <property type="entry name" value="Dihydrodipicolinate Reductase, domain 2"/>
    <property type="match status" value="1"/>
</dbReference>
<protein>
    <submittedName>
        <fullName evidence="2">Saccharopine dehydrogenase [NADP(+), L-glutamate-forming]</fullName>
    </submittedName>
</protein>
<dbReference type="AlphaFoldDB" id="A0AA37GK34"/>
<sequence length="309" mass="33454">MLGAGFGTRPTLDIPATDACRALDPAKKLSEGVKYFTPVALDVTGIESRHDGARPGGQRRRHHRDDRDRTATASTAFTPSRPLRRSTARAARFCPSSLHSAVTSPPTRPLTVHSATSSRGRPAASCGVLLTLSNAAKHSKDGQVVDVPSKDIMATAKPYFMYPGYTFVARPSLPRFIEVRVDLVFIGDASQQVLSSPMTWKEATNAVVGAASSGESDHGAAIVSNATFIPRQSRLTRSARRSRRSTSRRGCSVLAKLVGVPCGVAVKQVLNGTVAERRRPRVHELKINDDIMKKLMDKYGFYLTEKALS</sequence>
<proteinExistence type="predicted"/>
<gene>
    <name evidence="2" type="ORF">ColLi_04982</name>
</gene>
<dbReference type="Gene3D" id="1.10.1870.10">
    <property type="entry name" value="Domain 3, Saccharopine reductase"/>
    <property type="match status" value="1"/>
</dbReference>
<organism evidence="2 3">
    <name type="scientific">Colletotrichum liriopes</name>
    <dbReference type="NCBI Taxonomy" id="708192"/>
    <lineage>
        <taxon>Eukaryota</taxon>
        <taxon>Fungi</taxon>
        <taxon>Dikarya</taxon>
        <taxon>Ascomycota</taxon>
        <taxon>Pezizomycotina</taxon>
        <taxon>Sordariomycetes</taxon>
        <taxon>Hypocreomycetidae</taxon>
        <taxon>Glomerellales</taxon>
        <taxon>Glomerellaceae</taxon>
        <taxon>Colletotrichum</taxon>
        <taxon>Colletotrichum spaethianum species complex</taxon>
    </lineage>
</organism>
<evidence type="ECO:0000313" key="3">
    <source>
        <dbReference type="Proteomes" id="UP001055172"/>
    </source>
</evidence>
<accession>A0AA37GK34</accession>
<evidence type="ECO:0000256" key="1">
    <source>
        <dbReference type="SAM" id="MobiDB-lite"/>
    </source>
</evidence>
<dbReference type="SUPFAM" id="SSF55347">
    <property type="entry name" value="Glyceraldehyde-3-phosphate dehydrogenase-like, C-terminal domain"/>
    <property type="match status" value="1"/>
</dbReference>